<dbReference type="InterPro" id="IPR003870">
    <property type="entry name" value="DUF222"/>
</dbReference>
<feature type="non-terminal residue" evidence="2">
    <location>
        <position position="167"/>
    </location>
</feature>
<name>A0ABV5XCI9_9NOCA</name>
<gene>
    <name evidence="2" type="ORF">ACFFQ6_10885</name>
</gene>
<proteinExistence type="predicted"/>
<dbReference type="Proteomes" id="UP001589587">
    <property type="component" value="Unassembled WGS sequence"/>
</dbReference>
<evidence type="ECO:0000313" key="2">
    <source>
        <dbReference type="EMBL" id="MFB9780188.1"/>
    </source>
</evidence>
<dbReference type="RefSeq" id="WP_378374482.1">
    <property type="nucleotide sequence ID" value="NZ_JBHMAS010000021.1"/>
</dbReference>
<evidence type="ECO:0000259" key="1">
    <source>
        <dbReference type="Pfam" id="PF02720"/>
    </source>
</evidence>
<organism evidence="2 3">
    <name type="scientific">Rhodococcus baikonurensis</name>
    <dbReference type="NCBI Taxonomy" id="172041"/>
    <lineage>
        <taxon>Bacteria</taxon>
        <taxon>Bacillati</taxon>
        <taxon>Actinomycetota</taxon>
        <taxon>Actinomycetes</taxon>
        <taxon>Mycobacteriales</taxon>
        <taxon>Nocardiaceae</taxon>
        <taxon>Rhodococcus</taxon>
        <taxon>Rhodococcus erythropolis group</taxon>
    </lineage>
</organism>
<protein>
    <submittedName>
        <fullName evidence="2">DUF222 domain-containing protein</fullName>
    </submittedName>
</protein>
<comment type="caution">
    <text evidence="2">The sequence shown here is derived from an EMBL/GenBank/DDBJ whole genome shotgun (WGS) entry which is preliminary data.</text>
</comment>
<evidence type="ECO:0000313" key="3">
    <source>
        <dbReference type="Proteomes" id="UP001589587"/>
    </source>
</evidence>
<feature type="domain" description="DUF222" evidence="1">
    <location>
        <begin position="31"/>
        <end position="158"/>
    </location>
</feature>
<dbReference type="EMBL" id="JBHMAS010000021">
    <property type="protein sequence ID" value="MFB9780188.1"/>
    <property type="molecule type" value="Genomic_DNA"/>
</dbReference>
<accession>A0ABV5XCI9</accession>
<sequence>MSVLLSDVVSGSAVGLRGRLWQLSAAELREAAASASAEILRLEAIRVAVVDELSLRPDDQVIASRGVGAWLASNTMLQVRDGKKIAALGAALRPFPAVAARFDCGDCSFDHAVLIVAFCESPPKGMPDEAMPRCIDLLLAAASGVEATTTKVRNVIATLERIFESDE</sequence>
<dbReference type="Pfam" id="PF02720">
    <property type="entry name" value="DUF222"/>
    <property type="match status" value="1"/>
</dbReference>
<reference evidence="2 3" key="1">
    <citation type="submission" date="2024-09" db="EMBL/GenBank/DDBJ databases">
        <authorList>
            <person name="Sun Q."/>
            <person name="Mori K."/>
        </authorList>
    </citation>
    <scope>NUCLEOTIDE SEQUENCE [LARGE SCALE GENOMIC DNA]</scope>
    <source>
        <strain evidence="2 3">JCM 11411</strain>
    </source>
</reference>
<keyword evidence="3" id="KW-1185">Reference proteome</keyword>